<sequence>MAENRQEKPTDKNQSKKELNIPKSVAVIDPPLKVELVSTKSNKSLPLWAQWLSFIVPVLLAIWALILTLSDNSQKDLLVKITNLIEKQDEVINEIKNTNQSIDSTQLNTFNLLQATLQQTEYFNKINQPFVRLRLKDYFSSPPGNDEQAPCLSTFKYYIENLSQIPAKNFSGKVGFIHENNGKFEGFYGYTSWRNELVDLTINNPITFGSIDTVIPCETAQKFYECFVVFAYSYQNEISGKFNTDTIVYKHNRSENYLFYFMKPLEGKDKTKEKMIIKSFLKGGFYNIPA</sequence>
<comment type="caution">
    <text evidence="2">The sequence shown here is derived from an EMBL/GenBank/DDBJ whole genome shotgun (WGS) entry which is preliminary data.</text>
</comment>
<keyword evidence="1" id="KW-0472">Membrane</keyword>
<feature type="transmembrane region" description="Helical" evidence="1">
    <location>
        <begin position="48"/>
        <end position="70"/>
    </location>
</feature>
<gene>
    <name evidence="2" type="ORF">L0U88_00135</name>
</gene>
<keyword evidence="1" id="KW-1133">Transmembrane helix</keyword>
<proteinExistence type="predicted"/>
<evidence type="ECO:0000256" key="1">
    <source>
        <dbReference type="SAM" id="Phobius"/>
    </source>
</evidence>
<evidence type="ECO:0000313" key="2">
    <source>
        <dbReference type="EMBL" id="MCF1713033.1"/>
    </source>
</evidence>
<keyword evidence="1" id="KW-0812">Transmembrane</keyword>
<keyword evidence="3" id="KW-1185">Reference proteome</keyword>
<accession>A0ABS9BDA3</accession>
<organism evidence="2 3">
    <name type="scientific">Flavihumibacter fluminis</name>
    <dbReference type="NCBI Taxonomy" id="2909236"/>
    <lineage>
        <taxon>Bacteria</taxon>
        <taxon>Pseudomonadati</taxon>
        <taxon>Bacteroidota</taxon>
        <taxon>Chitinophagia</taxon>
        <taxon>Chitinophagales</taxon>
        <taxon>Chitinophagaceae</taxon>
        <taxon>Flavihumibacter</taxon>
    </lineage>
</organism>
<evidence type="ECO:0000313" key="3">
    <source>
        <dbReference type="Proteomes" id="UP001200145"/>
    </source>
</evidence>
<dbReference type="Proteomes" id="UP001200145">
    <property type="component" value="Unassembled WGS sequence"/>
</dbReference>
<reference evidence="2 3" key="1">
    <citation type="submission" date="2022-01" db="EMBL/GenBank/DDBJ databases">
        <title>Flavihumibacter sp. nov., isolated from sediment of a river.</title>
        <authorList>
            <person name="Liu H."/>
        </authorList>
    </citation>
    <scope>NUCLEOTIDE SEQUENCE [LARGE SCALE GENOMIC DNA]</scope>
    <source>
        <strain evidence="2 3">RY-1</strain>
    </source>
</reference>
<dbReference type="RefSeq" id="WP_234863451.1">
    <property type="nucleotide sequence ID" value="NZ_JAKEVY010000001.1"/>
</dbReference>
<name>A0ABS9BDA3_9BACT</name>
<dbReference type="EMBL" id="JAKEVY010000001">
    <property type="protein sequence ID" value="MCF1713033.1"/>
    <property type="molecule type" value="Genomic_DNA"/>
</dbReference>
<protein>
    <submittedName>
        <fullName evidence="2">Uncharacterized protein</fullName>
    </submittedName>
</protein>